<dbReference type="EMBL" id="BAAAFD010000010">
    <property type="protein sequence ID" value="GAA0859141.1"/>
    <property type="molecule type" value="Genomic_DNA"/>
</dbReference>
<dbReference type="Gene3D" id="2.60.450.10">
    <property type="entry name" value="Lipopolysaccharide (LPS) transport protein A like domain"/>
    <property type="match status" value="1"/>
</dbReference>
<evidence type="ECO:0000259" key="6">
    <source>
        <dbReference type="Pfam" id="PF04453"/>
    </source>
</evidence>
<evidence type="ECO:0000256" key="1">
    <source>
        <dbReference type="ARBA" id="ARBA00022729"/>
    </source>
</evidence>
<reference evidence="8" key="1">
    <citation type="journal article" date="2019" name="Int. J. Syst. Evol. Microbiol.">
        <title>The Global Catalogue of Microorganisms (GCM) 10K type strain sequencing project: providing services to taxonomists for standard genome sequencing and annotation.</title>
        <authorList>
            <consortium name="The Broad Institute Genomics Platform"/>
            <consortium name="The Broad Institute Genome Sequencing Center for Infectious Disease"/>
            <person name="Wu L."/>
            <person name="Ma J."/>
        </authorList>
    </citation>
    <scope>NUCLEOTIDE SEQUENCE [LARGE SCALE GENOMIC DNA]</scope>
    <source>
        <strain evidence="8">JCM 15896</strain>
    </source>
</reference>
<evidence type="ECO:0000313" key="8">
    <source>
        <dbReference type="Proteomes" id="UP001500359"/>
    </source>
</evidence>
<comment type="subunit">
    <text evidence="4">Component of the lipopolysaccharide transport and assembly complex. Interacts with LptE and LptA.</text>
</comment>
<dbReference type="InterPro" id="IPR007543">
    <property type="entry name" value="LptD_C"/>
</dbReference>
<evidence type="ECO:0000256" key="3">
    <source>
        <dbReference type="ARBA" id="ARBA00023237"/>
    </source>
</evidence>
<dbReference type="PANTHER" id="PTHR30189:SF1">
    <property type="entry name" value="LPS-ASSEMBLY PROTEIN LPTD"/>
    <property type="match status" value="1"/>
</dbReference>
<dbReference type="InterPro" id="IPR050218">
    <property type="entry name" value="LptD"/>
</dbReference>
<feature type="domain" description="Organic solvent tolerance-like N-terminal" evidence="5">
    <location>
        <begin position="60"/>
        <end position="188"/>
    </location>
</feature>
<dbReference type="Pfam" id="PF03968">
    <property type="entry name" value="LptD_N"/>
    <property type="match status" value="1"/>
</dbReference>
<comment type="similarity">
    <text evidence="4">Belongs to the LptD family.</text>
</comment>
<keyword evidence="1 4" id="KW-0732">Signal</keyword>
<comment type="function">
    <text evidence="4">Together with LptE, is involved in the assembly of lipopolysaccharide (LPS) at the surface of the outer membrane.</text>
</comment>
<keyword evidence="3 4" id="KW-0998">Cell outer membrane</keyword>
<comment type="caution">
    <text evidence="4">Lacks conserved residue(s) required for the propagation of feature annotation.</text>
</comment>
<protein>
    <recommendedName>
        <fullName evidence="4">LPS-assembly protein LptD</fullName>
    </recommendedName>
</protein>
<sequence>MSLIDIGMAVKLRPCMQFNQYSFLLFFSMTGTVSAQQLSSCPAPEAGYVADESLLAEQIKVKAKRAEIRQNKLATFEGDVTIDNERARIHADNATIDKEKTQLTATGQVSYQDQQMSVQSTDVRLNTASGQLLMTDTEYKLTQFGGRGSAQQIKIDQTDGVELTDVSYTTCPEGDEDWKINASSISIEEGELWGEAVNTVFYIQDVPVFYLPYFVFPVSDQRQTGLLFPEIKTSSATGVSYEQPFYWNIAPNYDATISPRVMTKRGVQLKTEFRYLTDASAGQFNVEYLPEDRELVDQRDRYFYRFLHSGKVADKWQLNVDYNGLSDDNYIVDFGSDYYNRADTHLYQTLELNYFSANMDFSVSFKDFEVIGDHQSNYRALPELKFNYLSDPMAGLEFRLTSELAFFDNHMQEQPKATRLHIAPSVALPLRSQWGEFLAEATWLNTFYQQDNIENTQLAEETTRSLGQGRIFGALFFEREISWFGNSLKQTLEPKAQYLYTDYEDQNNIGLYDTTRLLNDFNGLFRGQEFTGLDRISDNNQITVGLTSRILDENSREQFKVSLGQIFYLEDNQVLAATKDDDRSALASELDWQMGSKWFVHTELQLSTKTDKVERSSISLEYRLSEDKIFQVNHRFVRNLSGEQIDQLGLTASWPISENWHWVGRWYKDLGTQRTIESYMGVQYESCCWSVSLVSQRHLSNRFDAAGMQNTQEFESSINLKFSFKFSGSEGQKGRRKMLEDGLFGYRQAYLIN</sequence>
<comment type="subcellular location">
    <subcellularLocation>
        <location evidence="4">Cell outer membrane</location>
    </subcellularLocation>
</comment>
<dbReference type="PANTHER" id="PTHR30189">
    <property type="entry name" value="LPS-ASSEMBLY PROTEIN"/>
    <property type="match status" value="1"/>
</dbReference>
<accession>A0ABP3X3J2</accession>
<dbReference type="Pfam" id="PF04453">
    <property type="entry name" value="LptD"/>
    <property type="match status" value="1"/>
</dbReference>
<comment type="caution">
    <text evidence="7">The sequence shown here is derived from an EMBL/GenBank/DDBJ whole genome shotgun (WGS) entry which is preliminary data.</text>
</comment>
<evidence type="ECO:0000256" key="2">
    <source>
        <dbReference type="ARBA" id="ARBA00023136"/>
    </source>
</evidence>
<dbReference type="InterPro" id="IPR020889">
    <property type="entry name" value="LipoPS_assembly_LptD"/>
</dbReference>
<dbReference type="Proteomes" id="UP001500359">
    <property type="component" value="Unassembled WGS sequence"/>
</dbReference>
<dbReference type="InterPro" id="IPR005653">
    <property type="entry name" value="OstA-like_N"/>
</dbReference>
<gene>
    <name evidence="4 7" type="primary">lptD</name>
    <name evidence="7" type="ORF">GCM10009114_31500</name>
</gene>
<feature type="domain" description="LptD C-terminal" evidence="6">
    <location>
        <begin position="299"/>
        <end position="660"/>
    </location>
</feature>
<keyword evidence="2 4" id="KW-0472">Membrane</keyword>
<dbReference type="HAMAP" id="MF_01411">
    <property type="entry name" value="LPS_assembly_LptD"/>
    <property type="match status" value="1"/>
</dbReference>
<proteinExistence type="inferred from homology"/>
<evidence type="ECO:0000259" key="5">
    <source>
        <dbReference type="Pfam" id="PF03968"/>
    </source>
</evidence>
<name>A0ABP3X3J2_9ALTE</name>
<evidence type="ECO:0000313" key="7">
    <source>
        <dbReference type="EMBL" id="GAA0859141.1"/>
    </source>
</evidence>
<keyword evidence="8" id="KW-1185">Reference proteome</keyword>
<organism evidence="7 8">
    <name type="scientific">Aliiglaciecola litoralis</name>
    <dbReference type="NCBI Taxonomy" id="582857"/>
    <lineage>
        <taxon>Bacteria</taxon>
        <taxon>Pseudomonadati</taxon>
        <taxon>Pseudomonadota</taxon>
        <taxon>Gammaproteobacteria</taxon>
        <taxon>Alteromonadales</taxon>
        <taxon>Alteromonadaceae</taxon>
        <taxon>Aliiglaciecola</taxon>
    </lineage>
</organism>
<evidence type="ECO:0000256" key="4">
    <source>
        <dbReference type="HAMAP-Rule" id="MF_01411"/>
    </source>
</evidence>